<dbReference type="AlphaFoldDB" id="A0A0M3KF70"/>
<protein>
    <submittedName>
        <fullName evidence="2">Bromo domain-containing protein</fullName>
    </submittedName>
</protein>
<proteinExistence type="predicted"/>
<feature type="region of interest" description="Disordered" evidence="1">
    <location>
        <begin position="80"/>
        <end position="126"/>
    </location>
</feature>
<accession>A0A0M3KF70</accession>
<evidence type="ECO:0000256" key="1">
    <source>
        <dbReference type="SAM" id="MobiDB-lite"/>
    </source>
</evidence>
<feature type="compositionally biased region" description="Basic and acidic residues" evidence="1">
    <location>
        <begin position="98"/>
        <end position="119"/>
    </location>
</feature>
<evidence type="ECO:0000313" key="2">
    <source>
        <dbReference type="WBParaSite" id="ASIM_0001962901-mRNA-1"/>
    </source>
</evidence>
<reference evidence="2" key="1">
    <citation type="submission" date="2017-02" db="UniProtKB">
        <authorList>
            <consortium name="WormBaseParasite"/>
        </authorList>
    </citation>
    <scope>IDENTIFICATION</scope>
</reference>
<name>A0A0M3KF70_ANISI</name>
<dbReference type="WBParaSite" id="ASIM_0001962901-mRNA-1">
    <property type="protein sequence ID" value="ASIM_0001962901-mRNA-1"/>
    <property type="gene ID" value="ASIM_0001962901"/>
</dbReference>
<organism evidence="2">
    <name type="scientific">Anisakis simplex</name>
    <name type="common">Herring worm</name>
    <dbReference type="NCBI Taxonomy" id="6269"/>
    <lineage>
        <taxon>Eukaryota</taxon>
        <taxon>Metazoa</taxon>
        <taxon>Ecdysozoa</taxon>
        <taxon>Nematoda</taxon>
        <taxon>Chromadorea</taxon>
        <taxon>Rhabditida</taxon>
        <taxon>Spirurina</taxon>
        <taxon>Ascaridomorpha</taxon>
        <taxon>Ascaridoidea</taxon>
        <taxon>Anisakidae</taxon>
        <taxon>Anisakis</taxon>
        <taxon>Anisakis simplex complex</taxon>
    </lineage>
</organism>
<feature type="compositionally biased region" description="Polar residues" evidence="1">
    <location>
        <begin position="80"/>
        <end position="97"/>
    </location>
</feature>
<sequence>LLYREICGNYDRELWFTTTDDAKRIGVREESLICDPYKEELHPNEERLTQFAHQLNELINNLTNADIEDKVLGNNSLSLATTRNTTEMPLTTESSDSSGRRVAEEARDMDQGRAKRSEEEGQNNMRDSKAVTTIAVRMKRKITNVDTASVHHQQKTSSITHNDDDDFWLEDLVIEASKFDKASSMTMTFVTATRRNASEDGATDTSSDKPAFVTIDAMANALQLQIPENFFKRYEKIGFFLPGICADFVPSAVDEFNASAFEGAAGWIE</sequence>